<evidence type="ECO:0000256" key="6">
    <source>
        <dbReference type="ARBA" id="ARBA00023136"/>
    </source>
</evidence>
<dbReference type="SUPFAM" id="SSF82689">
    <property type="entry name" value="Mechanosensitive channel protein MscS (YggB), C-terminal domain"/>
    <property type="match status" value="1"/>
</dbReference>
<dbReference type="InterPro" id="IPR011066">
    <property type="entry name" value="MscS_channel_C_sf"/>
</dbReference>
<dbReference type="Proteomes" id="UP000464086">
    <property type="component" value="Chromosome"/>
</dbReference>
<accession>A0A6P1GDU8</accession>
<feature type="transmembrane region" description="Helical" evidence="7">
    <location>
        <begin position="590"/>
        <end position="609"/>
    </location>
</feature>
<dbReference type="PANTHER" id="PTHR30347:SF9">
    <property type="entry name" value="MINICONDUCTANCE MECHANOSENSITIVE CHANNEL MSCM"/>
    <property type="match status" value="1"/>
</dbReference>
<feature type="transmembrane region" description="Helical" evidence="7">
    <location>
        <begin position="255"/>
        <end position="278"/>
    </location>
</feature>
<dbReference type="InterPro" id="IPR052702">
    <property type="entry name" value="MscS-like_channel"/>
</dbReference>
<dbReference type="SUPFAM" id="SSF50182">
    <property type="entry name" value="Sm-like ribonucleoproteins"/>
    <property type="match status" value="1"/>
</dbReference>
<dbReference type="Pfam" id="PF12607">
    <property type="entry name" value="DUF3772"/>
    <property type="match status" value="1"/>
</dbReference>
<evidence type="ECO:0000256" key="1">
    <source>
        <dbReference type="ARBA" id="ARBA00004651"/>
    </source>
</evidence>
<keyword evidence="6 7" id="KW-0472">Membrane</keyword>
<dbReference type="Gene3D" id="3.30.70.100">
    <property type="match status" value="1"/>
</dbReference>
<feature type="transmembrane region" description="Helical" evidence="7">
    <location>
        <begin position="298"/>
        <end position="318"/>
    </location>
</feature>
<dbReference type="AlphaFoldDB" id="A0A6P1GDU8"/>
<feature type="transmembrane region" description="Helical" evidence="7">
    <location>
        <begin position="615"/>
        <end position="643"/>
    </location>
</feature>
<dbReference type="EMBL" id="CP047218">
    <property type="protein sequence ID" value="QHD66686.1"/>
    <property type="molecule type" value="Genomic_DNA"/>
</dbReference>
<dbReference type="Pfam" id="PF00924">
    <property type="entry name" value="MS_channel_2nd"/>
    <property type="match status" value="1"/>
</dbReference>
<sequence length="813" mass="86042">MTNLSESARWASHSFFYFLYVVIISLAAFLSPPAPAQTSESQAFSTQISQAEQEVRTVDRAFDARLDDETRRSLRASVLAAKSSAGAAMSALEEQLVLVNAKLEGLGAVEPGVVEAGDIRRQRLALNGSKSALDSAIKRGKLIEVEAQQLADEIERSQAERFSEQLSEQTASPLSPDFWRAVGRSLPRDVRRAGLFARQGGAQFRQGMAAGNIWVAVAGLLVALTILIPGQSAARRQAQIRLTRGTPGRRVRRSVNALCRVLIGTVAPLLAGLTLVQGLKWSDFVSQDPTGWRDFLDAMVMAATFTGFTIAVLGALLMSSQPSWRIAPISDAAATLLHPYRLVLAAIAFVSITLDAFDRLAGMSASMTMLIQSGVAVAHLLLIIATLVAFGRLRMAPDGKEAEGPGYAGWGALSLLVWILVGVGLVALLSGYIIFSLFLVQFIAWAAVMGAAVYLLMVGLDDVATTLFDRSSRLGAALVRSFGLRGSTVDQFGVLLSGASRVALATIAIAVLFAPFGGGDGVGSLFGRLGLLLQGFEVGGVAVSPGAVIRGIIVLLIGLALVRAFSGWLDGRYLPATDLDGSSRNSVSLVARYVGIALAVIWGLASLGIGVERIALLLSALSVGIGFGLQAITQNFISGLILLAERPIKIGDLIQVGDEEGDVKRISVRSTEIELADHSTLIVPNSELITKTVLNKTLASPLGRIQIRFSTALEVDADRVRSIVLAAFAAQDAVLEQPGPAAFIDSILDGRILFNCFAHVQTPRAAYGARSEVIGALLRDFRKEGIEIGALPAKVELVTASTDSGLEQGIKPA</sequence>
<comment type="subcellular location">
    <subcellularLocation>
        <location evidence="1">Cell membrane</location>
        <topology evidence="1">Multi-pass membrane protein</topology>
    </subcellularLocation>
</comment>
<organism evidence="10 11">
    <name type="scientific">Sphingobium yanoikuyae</name>
    <name type="common">Sphingomonas yanoikuyae</name>
    <dbReference type="NCBI Taxonomy" id="13690"/>
    <lineage>
        <taxon>Bacteria</taxon>
        <taxon>Pseudomonadati</taxon>
        <taxon>Pseudomonadota</taxon>
        <taxon>Alphaproteobacteria</taxon>
        <taxon>Sphingomonadales</taxon>
        <taxon>Sphingomonadaceae</taxon>
        <taxon>Sphingobium</taxon>
    </lineage>
</organism>
<dbReference type="Gene3D" id="1.10.287.1260">
    <property type="match status" value="1"/>
</dbReference>
<feature type="transmembrane region" description="Helical" evidence="7">
    <location>
        <begin position="369"/>
        <end position="390"/>
    </location>
</feature>
<dbReference type="RefSeq" id="WP_159365958.1">
    <property type="nucleotide sequence ID" value="NZ_CP047218.1"/>
</dbReference>
<keyword evidence="5 7" id="KW-1133">Transmembrane helix</keyword>
<evidence type="ECO:0000256" key="2">
    <source>
        <dbReference type="ARBA" id="ARBA00008017"/>
    </source>
</evidence>
<feature type="domain" description="DUF3772" evidence="9">
    <location>
        <begin position="137"/>
        <end position="199"/>
    </location>
</feature>
<feature type="transmembrane region" description="Helical" evidence="7">
    <location>
        <begin position="502"/>
        <end position="527"/>
    </location>
</feature>
<evidence type="ECO:0000313" key="11">
    <source>
        <dbReference type="Proteomes" id="UP000464086"/>
    </source>
</evidence>
<keyword evidence="4 7" id="KW-0812">Transmembrane</keyword>
<evidence type="ECO:0000256" key="7">
    <source>
        <dbReference type="SAM" id="Phobius"/>
    </source>
</evidence>
<dbReference type="PANTHER" id="PTHR30347">
    <property type="entry name" value="POTASSIUM CHANNEL RELATED"/>
    <property type="match status" value="1"/>
</dbReference>
<dbReference type="GO" id="GO:0008381">
    <property type="term" value="F:mechanosensitive monoatomic ion channel activity"/>
    <property type="evidence" value="ECO:0007669"/>
    <property type="project" value="UniProtKB-ARBA"/>
</dbReference>
<protein>
    <submittedName>
        <fullName evidence="10">DUF3772 domain-containing protein</fullName>
    </submittedName>
</protein>
<evidence type="ECO:0000256" key="5">
    <source>
        <dbReference type="ARBA" id="ARBA00022989"/>
    </source>
</evidence>
<feature type="domain" description="Mechanosensitive ion channel MscS" evidence="8">
    <location>
        <begin position="632"/>
        <end position="695"/>
    </location>
</feature>
<reference evidence="10 11" key="1">
    <citation type="submission" date="2019-12" db="EMBL/GenBank/DDBJ databases">
        <title>Functional and genomic insights into the Sphingobium yanoikuyae YC-JY1, a bacterium efficiently degrading bisphenol A.</title>
        <authorList>
            <person name="Jia Y."/>
            <person name="Li X."/>
            <person name="Wang J."/>
            <person name="Eltoukhy A."/>
            <person name="Lamraoui I."/>
            <person name="Yan Y."/>
        </authorList>
    </citation>
    <scope>NUCLEOTIDE SEQUENCE [LARGE SCALE GENOMIC DNA]</scope>
    <source>
        <strain evidence="10 11">YC-JY1</strain>
    </source>
</reference>
<dbReference type="InterPro" id="IPR010920">
    <property type="entry name" value="LSM_dom_sf"/>
</dbReference>
<dbReference type="SUPFAM" id="SSF82861">
    <property type="entry name" value="Mechanosensitive channel protein MscS (YggB), transmembrane region"/>
    <property type="match status" value="1"/>
</dbReference>
<feature type="transmembrane region" description="Helical" evidence="7">
    <location>
        <begin position="213"/>
        <end position="234"/>
    </location>
</feature>
<dbReference type="GO" id="GO:0005886">
    <property type="term" value="C:plasma membrane"/>
    <property type="evidence" value="ECO:0007669"/>
    <property type="project" value="UniProtKB-SubCell"/>
</dbReference>
<evidence type="ECO:0000259" key="9">
    <source>
        <dbReference type="Pfam" id="PF12607"/>
    </source>
</evidence>
<feature type="transmembrane region" description="Helical" evidence="7">
    <location>
        <begin position="339"/>
        <end position="357"/>
    </location>
</feature>
<dbReference type="InterPro" id="IPR011014">
    <property type="entry name" value="MscS_channel_TM-2"/>
</dbReference>
<feature type="transmembrane region" description="Helical" evidence="7">
    <location>
        <begin position="439"/>
        <end position="460"/>
    </location>
</feature>
<dbReference type="Gene3D" id="2.30.30.60">
    <property type="match status" value="1"/>
</dbReference>
<dbReference type="InterPro" id="IPR022249">
    <property type="entry name" value="DUF3772"/>
</dbReference>
<dbReference type="InterPro" id="IPR023408">
    <property type="entry name" value="MscS_beta-dom_sf"/>
</dbReference>
<evidence type="ECO:0000256" key="3">
    <source>
        <dbReference type="ARBA" id="ARBA00022475"/>
    </source>
</evidence>
<comment type="similarity">
    <text evidence="2">Belongs to the MscS (TC 1.A.23) family.</text>
</comment>
<name>A0A6P1GDU8_SPHYA</name>
<evidence type="ECO:0000256" key="4">
    <source>
        <dbReference type="ARBA" id="ARBA00022692"/>
    </source>
</evidence>
<evidence type="ECO:0000259" key="8">
    <source>
        <dbReference type="Pfam" id="PF00924"/>
    </source>
</evidence>
<keyword evidence="3" id="KW-1003">Cell membrane</keyword>
<feature type="transmembrane region" description="Helical" evidence="7">
    <location>
        <begin position="410"/>
        <end position="433"/>
    </location>
</feature>
<proteinExistence type="inferred from homology"/>
<evidence type="ECO:0000313" key="10">
    <source>
        <dbReference type="EMBL" id="QHD66686.1"/>
    </source>
</evidence>
<gene>
    <name evidence="10" type="ORF">GS397_06185</name>
</gene>
<feature type="transmembrane region" description="Helical" evidence="7">
    <location>
        <begin position="547"/>
        <end position="569"/>
    </location>
</feature>
<dbReference type="InterPro" id="IPR006685">
    <property type="entry name" value="MscS_channel_2nd"/>
</dbReference>